<comment type="caution">
    <text evidence="1">The sequence shown here is derived from an EMBL/GenBank/DDBJ whole genome shotgun (WGS) entry which is preliminary data.</text>
</comment>
<reference evidence="2" key="1">
    <citation type="submission" date="2015-06" db="EMBL/GenBank/DDBJ databases">
        <title>New insights into the roles of widespread benthic archaea in carbon and nitrogen cycling.</title>
        <authorList>
            <person name="Lazar C.S."/>
            <person name="Baker B.J."/>
            <person name="Seitz K.W."/>
            <person name="Hyde A.S."/>
            <person name="Dick G.J."/>
            <person name="Hinrichs K.-U."/>
            <person name="Teske A.P."/>
        </authorList>
    </citation>
    <scope>NUCLEOTIDE SEQUENCE [LARGE SCALE GENOMIC DNA]</scope>
</reference>
<name>A0A0M0BSE2_9ARCH</name>
<evidence type="ECO:0000313" key="2">
    <source>
        <dbReference type="Proteomes" id="UP000054016"/>
    </source>
</evidence>
<dbReference type="InterPro" id="IPR013321">
    <property type="entry name" value="Arc_rbn_hlx_hlx"/>
</dbReference>
<organism evidence="1 2">
    <name type="scientific">miscellaneous Crenarchaeota group-1 archaeon SG8-32-3</name>
    <dbReference type="NCBI Taxonomy" id="1685125"/>
    <lineage>
        <taxon>Archaea</taxon>
        <taxon>Candidatus Bathyarchaeota</taxon>
        <taxon>MCG-1</taxon>
    </lineage>
</organism>
<dbReference type="EMBL" id="LFWV01000038">
    <property type="protein sequence ID" value="KON31300.1"/>
    <property type="molecule type" value="Genomic_DNA"/>
</dbReference>
<sequence>MSLEGFTEYKRREFCNDVKCPVQMKLNQQKEKSKEYDQIRKTCSTACVCTTWQFHHWLIEKGYIIIAQLNLENKASLFASIDKDLLKWIDKQIQNGKYNSRSHLIESMLSEYRANNAK</sequence>
<dbReference type="CDD" id="cd22231">
    <property type="entry name" value="RHH_NikR_HicB-like"/>
    <property type="match status" value="1"/>
</dbReference>
<dbReference type="Gene3D" id="1.10.1220.10">
    <property type="entry name" value="Met repressor-like"/>
    <property type="match status" value="1"/>
</dbReference>
<evidence type="ECO:0000313" key="1">
    <source>
        <dbReference type="EMBL" id="KON31300.1"/>
    </source>
</evidence>
<protein>
    <submittedName>
        <fullName evidence="1">Uncharacterized protein</fullName>
    </submittedName>
</protein>
<dbReference type="GO" id="GO:0006355">
    <property type="term" value="P:regulation of DNA-templated transcription"/>
    <property type="evidence" value="ECO:0007669"/>
    <property type="project" value="InterPro"/>
</dbReference>
<dbReference type="Proteomes" id="UP000054016">
    <property type="component" value="Unassembled WGS sequence"/>
</dbReference>
<dbReference type="InterPro" id="IPR010985">
    <property type="entry name" value="Ribbon_hlx_hlx"/>
</dbReference>
<accession>A0A0M0BSE2</accession>
<dbReference type="SUPFAM" id="SSF47598">
    <property type="entry name" value="Ribbon-helix-helix"/>
    <property type="match status" value="1"/>
</dbReference>
<proteinExistence type="predicted"/>
<gene>
    <name evidence="1" type="ORF">AC478_03050</name>
</gene>
<dbReference type="AlphaFoldDB" id="A0A0M0BSE2"/>